<evidence type="ECO:0000256" key="1">
    <source>
        <dbReference type="SAM" id="Phobius"/>
    </source>
</evidence>
<proteinExistence type="predicted"/>
<keyword evidence="1" id="KW-0472">Membrane</keyword>
<feature type="transmembrane region" description="Helical" evidence="1">
    <location>
        <begin position="214"/>
        <end position="234"/>
    </location>
</feature>
<evidence type="ECO:0000313" key="2">
    <source>
        <dbReference type="Proteomes" id="UP000050640"/>
    </source>
</evidence>
<sequence length="255" mass="29731">MEKEKVLRNTTQKFNLTNHLYHGYFYLFIYNGLFHKMKFIFALLDLILPTSVILFSFFKVQNVSMKWYIINLLAAYCIGGVGRNMALAFEAFVVLEDDIITEIIDWFITYTRTISFALIRFISFFCILEIYSIYALKMRMLQVLYERRLRAHIFVHLCAQVVSVPVTILSFVDSDAVFAFIKTFYYLVAIYTAYNEKLLGQNARLTRALTPLIFYFLPITLVDLSIAVGAIALICNMDWDILGIILEINRFVLMV</sequence>
<name>A0A0R3RMK3_9BILA</name>
<reference evidence="3" key="1">
    <citation type="submission" date="2017-02" db="UniProtKB">
        <authorList>
            <consortium name="WormBaseParasite"/>
        </authorList>
    </citation>
    <scope>IDENTIFICATION</scope>
</reference>
<protein>
    <submittedName>
        <fullName evidence="3">Serpentine receptor class gamma</fullName>
    </submittedName>
</protein>
<keyword evidence="1" id="KW-0812">Transmembrane</keyword>
<feature type="transmembrane region" description="Helical" evidence="1">
    <location>
        <begin position="70"/>
        <end position="94"/>
    </location>
</feature>
<dbReference type="WBParaSite" id="EEL_0000271301-mRNA-1">
    <property type="protein sequence ID" value="EEL_0000271301-mRNA-1"/>
    <property type="gene ID" value="EEL_0000271301"/>
</dbReference>
<feature type="transmembrane region" description="Helical" evidence="1">
    <location>
        <begin position="39"/>
        <end position="58"/>
    </location>
</feature>
<organism evidence="2 3">
    <name type="scientific">Elaeophora elaphi</name>
    <dbReference type="NCBI Taxonomy" id="1147741"/>
    <lineage>
        <taxon>Eukaryota</taxon>
        <taxon>Metazoa</taxon>
        <taxon>Ecdysozoa</taxon>
        <taxon>Nematoda</taxon>
        <taxon>Chromadorea</taxon>
        <taxon>Rhabditida</taxon>
        <taxon>Spirurina</taxon>
        <taxon>Spiruromorpha</taxon>
        <taxon>Filarioidea</taxon>
        <taxon>Onchocercidae</taxon>
        <taxon>Elaeophora</taxon>
    </lineage>
</organism>
<dbReference type="Proteomes" id="UP000050640">
    <property type="component" value="Unplaced"/>
</dbReference>
<accession>A0A0R3RMK3</accession>
<keyword evidence="1" id="KW-1133">Transmembrane helix</keyword>
<keyword evidence="2" id="KW-1185">Reference proteome</keyword>
<dbReference type="AlphaFoldDB" id="A0A0R3RMK3"/>
<feature type="transmembrane region" description="Helical" evidence="1">
    <location>
        <begin position="114"/>
        <end position="133"/>
    </location>
</feature>
<feature type="transmembrane region" description="Helical" evidence="1">
    <location>
        <begin position="177"/>
        <end position="194"/>
    </location>
</feature>
<evidence type="ECO:0000313" key="3">
    <source>
        <dbReference type="WBParaSite" id="EEL_0000271301-mRNA-1"/>
    </source>
</evidence>
<feature type="transmembrane region" description="Helical" evidence="1">
    <location>
        <begin position="153"/>
        <end position="171"/>
    </location>
</feature>